<evidence type="ECO:0000313" key="2">
    <source>
        <dbReference type="Proteomes" id="UP000078543"/>
    </source>
</evidence>
<keyword evidence="2" id="KW-1185">Reference proteome</keyword>
<comment type="caution">
    <text evidence="1">The sequence shown here is derived from an EMBL/GenBank/DDBJ whole genome shotgun (WGS) entry which is preliminary data.</text>
</comment>
<evidence type="ECO:0000313" key="1">
    <source>
        <dbReference type="EMBL" id="OAN53097.1"/>
    </source>
</evidence>
<dbReference type="STRING" id="1437059.A6A05_10050"/>
<dbReference type="Proteomes" id="UP000078543">
    <property type="component" value="Unassembled WGS sequence"/>
</dbReference>
<proteinExistence type="predicted"/>
<dbReference type="AlphaFoldDB" id="A0A178MVP0"/>
<sequence>MKMAEIMMLPVAPYEVNGRNIFDTGISTVGRGGHDYFCAHCGRQMVHNMDLSKIEAEILYKCSCGGLNVPPPVE</sequence>
<protein>
    <submittedName>
        <fullName evidence="1">Uncharacterized protein</fullName>
    </submittedName>
</protein>
<accession>A0A178MVP0</accession>
<organism evidence="1 2">
    <name type="scientific">Magnetospirillum moscoviense</name>
    <dbReference type="NCBI Taxonomy" id="1437059"/>
    <lineage>
        <taxon>Bacteria</taxon>
        <taxon>Pseudomonadati</taxon>
        <taxon>Pseudomonadota</taxon>
        <taxon>Alphaproteobacteria</taxon>
        <taxon>Rhodospirillales</taxon>
        <taxon>Rhodospirillaceae</taxon>
        <taxon>Magnetospirillum</taxon>
    </lineage>
</organism>
<dbReference type="EMBL" id="LWQU01000126">
    <property type="protein sequence ID" value="OAN53097.1"/>
    <property type="molecule type" value="Genomic_DNA"/>
</dbReference>
<name>A0A178MVP0_9PROT</name>
<reference evidence="1 2" key="1">
    <citation type="submission" date="2016-04" db="EMBL/GenBank/DDBJ databases">
        <title>Draft genome sequence of freshwater magnetotactic bacteria Magnetospirillum marisnigri SP-1 and Magnetospirillum moscoviense BB-1.</title>
        <authorList>
            <person name="Koziaeva V."/>
            <person name="Dziuba M.V."/>
            <person name="Ivanov T.M."/>
            <person name="Kuznetsov B."/>
            <person name="Grouzdev D.S."/>
        </authorList>
    </citation>
    <scope>NUCLEOTIDE SEQUENCE [LARGE SCALE GENOMIC DNA]</scope>
    <source>
        <strain evidence="1 2">BB-1</strain>
    </source>
</reference>
<gene>
    <name evidence="1" type="ORF">A6A05_10050</name>
</gene>